<feature type="transmembrane region" description="Helical" evidence="5">
    <location>
        <begin position="183"/>
        <end position="204"/>
    </location>
</feature>
<evidence type="ECO:0000259" key="8">
    <source>
        <dbReference type="PROSITE" id="PS50887"/>
    </source>
</evidence>
<feature type="domain" description="PAS" evidence="6">
    <location>
        <begin position="241"/>
        <end position="280"/>
    </location>
</feature>
<dbReference type="SUPFAM" id="SSF55073">
    <property type="entry name" value="Nucleotide cyclase"/>
    <property type="match status" value="1"/>
</dbReference>
<dbReference type="Gene3D" id="3.30.450.20">
    <property type="entry name" value="PAS domain"/>
    <property type="match status" value="1"/>
</dbReference>
<dbReference type="EMBL" id="JBHSAF010000014">
    <property type="protein sequence ID" value="MFC3914301.1"/>
    <property type="molecule type" value="Genomic_DNA"/>
</dbReference>
<feature type="domain" description="EAL" evidence="7">
    <location>
        <begin position="532"/>
        <end position="785"/>
    </location>
</feature>
<dbReference type="InterPro" id="IPR035919">
    <property type="entry name" value="EAL_sf"/>
</dbReference>
<comment type="subcellular location">
    <subcellularLocation>
        <location evidence="1">Membrane</location>
        <topology evidence="1">Multi-pass membrane protein</topology>
    </subcellularLocation>
</comment>
<evidence type="ECO:0000256" key="2">
    <source>
        <dbReference type="ARBA" id="ARBA00022692"/>
    </source>
</evidence>
<protein>
    <submittedName>
        <fullName evidence="9">EAL domain-containing protein</fullName>
    </submittedName>
</protein>
<dbReference type="InterPro" id="IPR001633">
    <property type="entry name" value="EAL_dom"/>
</dbReference>
<dbReference type="RefSeq" id="WP_377153024.1">
    <property type="nucleotide sequence ID" value="NZ_JBHSAF010000014.1"/>
</dbReference>
<dbReference type="NCBIfam" id="TIGR00229">
    <property type="entry name" value="sensory_box"/>
    <property type="match status" value="1"/>
</dbReference>
<dbReference type="Pfam" id="PF13675">
    <property type="entry name" value="PilJ"/>
    <property type="match status" value="1"/>
</dbReference>
<name>A0ABV8CR88_9GAMM</name>
<dbReference type="InterPro" id="IPR013767">
    <property type="entry name" value="PAS_fold"/>
</dbReference>
<keyword evidence="4 5" id="KW-0472">Membrane</keyword>
<evidence type="ECO:0000313" key="9">
    <source>
        <dbReference type="EMBL" id="MFC3914301.1"/>
    </source>
</evidence>
<dbReference type="CDD" id="cd01949">
    <property type="entry name" value="GGDEF"/>
    <property type="match status" value="1"/>
</dbReference>
<dbReference type="SMART" id="SM00052">
    <property type="entry name" value="EAL"/>
    <property type="match status" value="1"/>
</dbReference>
<dbReference type="PROSITE" id="PS50883">
    <property type="entry name" value="EAL"/>
    <property type="match status" value="1"/>
</dbReference>
<dbReference type="SMART" id="SM00267">
    <property type="entry name" value="GGDEF"/>
    <property type="match status" value="1"/>
</dbReference>
<dbReference type="InterPro" id="IPR029787">
    <property type="entry name" value="Nucleotide_cyclase"/>
</dbReference>
<dbReference type="SUPFAM" id="SSF141868">
    <property type="entry name" value="EAL domain-like"/>
    <property type="match status" value="1"/>
</dbReference>
<gene>
    <name evidence="9" type="ORF">ACFOSS_12600</name>
</gene>
<dbReference type="Pfam" id="PF00989">
    <property type="entry name" value="PAS"/>
    <property type="match status" value="1"/>
</dbReference>
<dbReference type="PROSITE" id="PS50887">
    <property type="entry name" value="GGDEF"/>
    <property type="match status" value="1"/>
</dbReference>
<dbReference type="InterPro" id="IPR000014">
    <property type="entry name" value="PAS"/>
</dbReference>
<dbReference type="Pfam" id="PF00563">
    <property type="entry name" value="EAL"/>
    <property type="match status" value="1"/>
</dbReference>
<reference evidence="10" key="1">
    <citation type="journal article" date="2019" name="Int. J. Syst. Evol. Microbiol.">
        <title>The Global Catalogue of Microorganisms (GCM) 10K type strain sequencing project: providing services to taxonomists for standard genome sequencing and annotation.</title>
        <authorList>
            <consortium name="The Broad Institute Genomics Platform"/>
            <consortium name="The Broad Institute Genome Sequencing Center for Infectious Disease"/>
            <person name="Wu L."/>
            <person name="Ma J."/>
        </authorList>
    </citation>
    <scope>NUCLEOTIDE SEQUENCE [LARGE SCALE GENOMIC DNA]</scope>
    <source>
        <strain evidence="10">CCUG 54939</strain>
    </source>
</reference>
<dbReference type="InterPro" id="IPR029095">
    <property type="entry name" value="NarX-like_N"/>
</dbReference>
<evidence type="ECO:0000256" key="1">
    <source>
        <dbReference type="ARBA" id="ARBA00004141"/>
    </source>
</evidence>
<dbReference type="InterPro" id="IPR000160">
    <property type="entry name" value="GGDEF_dom"/>
</dbReference>
<keyword evidence="3 5" id="KW-1133">Transmembrane helix</keyword>
<evidence type="ECO:0000313" key="10">
    <source>
        <dbReference type="Proteomes" id="UP001595692"/>
    </source>
</evidence>
<dbReference type="CDD" id="cd01948">
    <property type="entry name" value="EAL"/>
    <property type="match status" value="1"/>
</dbReference>
<dbReference type="Proteomes" id="UP001595692">
    <property type="component" value="Unassembled WGS sequence"/>
</dbReference>
<dbReference type="InterPro" id="IPR035965">
    <property type="entry name" value="PAS-like_dom_sf"/>
</dbReference>
<feature type="domain" description="GGDEF" evidence="8">
    <location>
        <begin position="390"/>
        <end position="523"/>
    </location>
</feature>
<dbReference type="NCBIfam" id="TIGR00254">
    <property type="entry name" value="GGDEF"/>
    <property type="match status" value="1"/>
</dbReference>
<dbReference type="Gene3D" id="3.30.70.270">
    <property type="match status" value="1"/>
</dbReference>
<dbReference type="SUPFAM" id="SSF55785">
    <property type="entry name" value="PYP-like sensor domain (PAS domain)"/>
    <property type="match status" value="1"/>
</dbReference>
<dbReference type="SMART" id="SM00091">
    <property type="entry name" value="PAS"/>
    <property type="match status" value="1"/>
</dbReference>
<sequence length="805" mass="90787">MTRRLPHIRLTTLAYVLALALLAGLTLGSHLLLAKVVASQAQVAEVVNLAGRQRMLSQRLAKLALQWPGESPAQRQVLQSRIELALSEMTAAHRLLSNANSRLGNHYVPEVAKLYEQGSLAINRLINRYLNDVRLVVRPGPVNRPEVLQDLLQLADTTLLNQLDAVVLTYQHHSEQVIHRLQMLQRVGLGIMLLTLLLEGLFIFRPLFKRLALREWEYQHLLSVMERRISHRTRELMLSAKVLEQTSEGVLILDREGKVIESNPAARLASGRSEPELKGRMAPMLLSRHHDAAFYRNLWTTLEWSGNWEGEIWDEHLGGREYPAWVVINRVQIDGETRHIVLFHDISASHKRTQSLRHMAFHDALTGLPNRYLLQEKLNELLHVCHAKQRRFSLIYLDLDRFKHINEALGHEAGDILLAAFARRLRSEMDETFTLARMGGDEFVILMPDLADQESLQPVLKRVTNVAATPLEINGLPVQVTVSIGVVCFPENGITASDLLKHADSAMLLAKSEGGNLHRFFHSGMTDRISRSTRLEMELRNAIEREELQLYYQPKVRLDSGQMVGVEALLRWPHPQEGMISPNEFIPLAEATGLIVELGDLVLRLACRQLAAWRDQGLELNVAVNVSVKQLLRATLHLRIDELLQQYQIPSHLLQVEITENNAMLNLDHISQQLQQLRDMGIRVAIDDFGTGHSSLATLKELPVDYLKIDKSFVLKATVDEEDAMVVKTIIGLGHLMHKQVVAEGVETREHADLLQALGCEQGQGYYFARPVPAEQIIQMWNQPVAIGSQPGCLPLSSALSPYSS</sequence>
<evidence type="ECO:0000256" key="3">
    <source>
        <dbReference type="ARBA" id="ARBA00022989"/>
    </source>
</evidence>
<organism evidence="9 10">
    <name type="scientific">Pseudaeromonas sharmana</name>
    <dbReference type="NCBI Taxonomy" id="328412"/>
    <lineage>
        <taxon>Bacteria</taxon>
        <taxon>Pseudomonadati</taxon>
        <taxon>Pseudomonadota</taxon>
        <taxon>Gammaproteobacteria</taxon>
        <taxon>Aeromonadales</taxon>
        <taxon>Aeromonadaceae</taxon>
        <taxon>Pseudaeromonas</taxon>
    </lineage>
</organism>
<dbReference type="PROSITE" id="PS50112">
    <property type="entry name" value="PAS"/>
    <property type="match status" value="1"/>
</dbReference>
<dbReference type="InterPro" id="IPR043128">
    <property type="entry name" value="Rev_trsase/Diguanyl_cyclase"/>
</dbReference>
<comment type="caution">
    <text evidence="9">The sequence shown here is derived from an EMBL/GenBank/DDBJ whole genome shotgun (WGS) entry which is preliminary data.</text>
</comment>
<evidence type="ECO:0000259" key="6">
    <source>
        <dbReference type="PROSITE" id="PS50112"/>
    </source>
</evidence>
<evidence type="ECO:0000256" key="5">
    <source>
        <dbReference type="SAM" id="Phobius"/>
    </source>
</evidence>
<evidence type="ECO:0000259" key="7">
    <source>
        <dbReference type="PROSITE" id="PS50883"/>
    </source>
</evidence>
<dbReference type="PANTHER" id="PTHR44757">
    <property type="entry name" value="DIGUANYLATE CYCLASE DGCP"/>
    <property type="match status" value="1"/>
</dbReference>
<dbReference type="InterPro" id="IPR052155">
    <property type="entry name" value="Biofilm_reg_signaling"/>
</dbReference>
<dbReference type="Gene3D" id="3.20.20.450">
    <property type="entry name" value="EAL domain"/>
    <property type="match status" value="1"/>
</dbReference>
<dbReference type="Pfam" id="PF00990">
    <property type="entry name" value="GGDEF"/>
    <property type="match status" value="1"/>
</dbReference>
<keyword evidence="2 5" id="KW-0812">Transmembrane</keyword>
<evidence type="ECO:0000256" key="4">
    <source>
        <dbReference type="ARBA" id="ARBA00023136"/>
    </source>
</evidence>
<keyword evidence="10" id="KW-1185">Reference proteome</keyword>
<dbReference type="PANTHER" id="PTHR44757:SF2">
    <property type="entry name" value="BIOFILM ARCHITECTURE MAINTENANCE PROTEIN MBAA"/>
    <property type="match status" value="1"/>
</dbReference>
<accession>A0ABV8CR88</accession>
<proteinExistence type="predicted"/>
<dbReference type="CDD" id="cd00130">
    <property type="entry name" value="PAS"/>
    <property type="match status" value="1"/>
</dbReference>